<name>A0AC34F700_9BILA</name>
<reference evidence="2" key="1">
    <citation type="submission" date="2022-11" db="UniProtKB">
        <authorList>
            <consortium name="WormBaseParasite"/>
        </authorList>
    </citation>
    <scope>IDENTIFICATION</scope>
</reference>
<evidence type="ECO:0000313" key="1">
    <source>
        <dbReference type="Proteomes" id="UP000887579"/>
    </source>
</evidence>
<accession>A0AC34F700</accession>
<proteinExistence type="predicted"/>
<sequence>MFHDFTPTGLSPKRRQKYQAVDLYEHLCAAYVGIEERSKAQNRTFNSSHPDAVATLKSLDSIFSHRLLNGEKCYWNFVKNFLSISQQLDLQAEWKTKRNRALSLAWLKDGLNKHTLYFDCTAFSQCKPKILEGYYFKDAFMRNPQLVNQLLGKLDSLMNINFVFHTPVDTTLERVPIALPSTSNEPEELNTSVPQLHSLRRAKILPASPFREVPDVDHSELIAGDLPTSQSLIEMTRDLPRVETRDIPLDEELGNFEANHQYIFDQMTKAHHVTASDTVSEKGSETGTNEHMLEENLPEVSAEGHNGDDLVNSTYTVEDEEKAEEPEPEVAPMVDNFSDVHAADPIPGEFILEPYEVIELGLSIFVDQGERYRKSYSVYTDHAIGRPLQRLFVLTDRRVYVLSYKASEMNDAMEATPSPNSLTESRPHAEFRLHAYVHFSDIDCICVGIDYQVFAIECTHKKFSMSYSDHESRNLFVECGSIELTKQLLSSVKQAMIELIGEAPSIFTDGTPSSITLKRFVSRELETTNATILHHSLIYWLEYAGTTSELDALEGYLTFREVKHKNWIKPYGEWKYAYFVLKGCMLYQFVDSTCKFAEQKWNLRDFIETVGEVELRNDEQHVFQLTSYEGSTGFQFSCANMETMRTWIQNINISLSSSNSTPDAVPCLITVSSEWILFAHEGANCAVDGFMRLLKKIDISKITTVTSVHTESVNVIVIEHQSNSTDWIVVRTLAELRRLETTFNIKCGLAVTDSVDEMHFGRDKSNILYKQCAKMHDFWRNAPVSD</sequence>
<organism evidence="1 2">
    <name type="scientific">Panagrolaimus sp. ES5</name>
    <dbReference type="NCBI Taxonomy" id="591445"/>
    <lineage>
        <taxon>Eukaryota</taxon>
        <taxon>Metazoa</taxon>
        <taxon>Ecdysozoa</taxon>
        <taxon>Nematoda</taxon>
        <taxon>Chromadorea</taxon>
        <taxon>Rhabditida</taxon>
        <taxon>Tylenchina</taxon>
        <taxon>Panagrolaimomorpha</taxon>
        <taxon>Panagrolaimoidea</taxon>
        <taxon>Panagrolaimidae</taxon>
        <taxon>Panagrolaimus</taxon>
    </lineage>
</organism>
<dbReference type="Proteomes" id="UP000887579">
    <property type="component" value="Unplaced"/>
</dbReference>
<protein>
    <submittedName>
        <fullName evidence="2">PH domain-containing protein</fullName>
    </submittedName>
</protein>
<dbReference type="WBParaSite" id="ES5_v2.g12900.t1">
    <property type="protein sequence ID" value="ES5_v2.g12900.t1"/>
    <property type="gene ID" value="ES5_v2.g12900"/>
</dbReference>
<evidence type="ECO:0000313" key="2">
    <source>
        <dbReference type="WBParaSite" id="ES5_v2.g12900.t1"/>
    </source>
</evidence>